<comment type="catalytic activity">
    <reaction evidence="5">
        <text>oxaloacetate + acetyl-CoA + H2O = citrate + CoA + H(+)</text>
        <dbReference type="Rhea" id="RHEA:16845"/>
        <dbReference type="ChEBI" id="CHEBI:15377"/>
        <dbReference type="ChEBI" id="CHEBI:15378"/>
        <dbReference type="ChEBI" id="CHEBI:16452"/>
        <dbReference type="ChEBI" id="CHEBI:16947"/>
        <dbReference type="ChEBI" id="CHEBI:57287"/>
        <dbReference type="ChEBI" id="CHEBI:57288"/>
        <dbReference type="EC" id="2.3.3.16"/>
    </reaction>
</comment>
<dbReference type="InterPro" id="IPR002020">
    <property type="entry name" value="Citrate_synthase"/>
</dbReference>
<comment type="pathway">
    <text evidence="1">Carbohydrate metabolism; tricarboxylic acid cycle; isocitrate from oxaloacetate: step 1/2.</text>
</comment>
<evidence type="ECO:0000256" key="5">
    <source>
        <dbReference type="ARBA" id="ARBA00049288"/>
    </source>
</evidence>
<dbReference type="KEGG" id="dwd:DSCW_47350"/>
<dbReference type="SUPFAM" id="SSF48256">
    <property type="entry name" value="Citrate synthase"/>
    <property type="match status" value="1"/>
</dbReference>
<dbReference type="GO" id="GO:0005737">
    <property type="term" value="C:cytoplasm"/>
    <property type="evidence" value="ECO:0007669"/>
    <property type="project" value="InterPro"/>
</dbReference>
<feature type="active site" evidence="7">
    <location>
        <position position="264"/>
    </location>
</feature>
<organism evidence="8 9">
    <name type="scientific">Desulfosarcina widdelii</name>
    <dbReference type="NCBI Taxonomy" id="947919"/>
    <lineage>
        <taxon>Bacteria</taxon>
        <taxon>Pseudomonadati</taxon>
        <taxon>Thermodesulfobacteriota</taxon>
        <taxon>Desulfobacteria</taxon>
        <taxon>Desulfobacterales</taxon>
        <taxon>Desulfosarcinaceae</taxon>
        <taxon>Desulfosarcina</taxon>
    </lineage>
</organism>
<keyword evidence="4 6" id="KW-0808">Transferase</keyword>
<name>A0A5K7Z8D5_9BACT</name>
<evidence type="ECO:0000256" key="3">
    <source>
        <dbReference type="ARBA" id="ARBA00022532"/>
    </source>
</evidence>
<dbReference type="InterPro" id="IPR011278">
    <property type="entry name" value="2-MeCitrate/Citrate_synth_II"/>
</dbReference>
<keyword evidence="9" id="KW-1185">Reference proteome</keyword>
<dbReference type="PANTHER" id="PTHR11739">
    <property type="entry name" value="CITRATE SYNTHASE"/>
    <property type="match status" value="1"/>
</dbReference>
<evidence type="ECO:0000256" key="4">
    <source>
        <dbReference type="ARBA" id="ARBA00022679"/>
    </source>
</evidence>
<evidence type="ECO:0000313" key="8">
    <source>
        <dbReference type="EMBL" id="BBO77318.1"/>
    </source>
</evidence>
<protein>
    <recommendedName>
        <fullName evidence="6">Citrate synthase</fullName>
    </recommendedName>
</protein>
<evidence type="ECO:0000256" key="2">
    <source>
        <dbReference type="ARBA" id="ARBA00010566"/>
    </source>
</evidence>
<dbReference type="InterPro" id="IPR036969">
    <property type="entry name" value="Citrate_synthase_sf"/>
</dbReference>
<sequence>MDDTCQTVLNTGLRGVTIASTKISDVNGAEGKLVYRGYLAKDLAGNTSFEEVVYLLLFEKLPDRDQLKAFQQQIAEQREVPEQIIAAMQAMPKDALPMDVLQAAVPMLAAYDPDIRDTSIEGAGRMAVRLTAKFATIVAAWDRIRNGKAPIAPDPELSQAANFLYMLNGEVPDDELAGFFDACLVLHAEHSFNASTFAAREVASTKAHMYAAVAAGVGSLSGPLHGGANTRVMQMLLEIGDVDKVDDYVANILDTGGVIMGLGHAVYQVDDPRAHILAPMSQALGKRAGDTRWYDLSKALEVKGKAAFKERKGKDIFVNVDFYSASLYYYMGIAVDLFTPIFAISRIAGWTAHVIEEQYGGAAAKPALYRPESDYIGDYCGPDECAFVPLDKR</sequence>
<dbReference type="Gene3D" id="1.10.580.10">
    <property type="entry name" value="Citrate Synthase, domain 1"/>
    <property type="match status" value="1"/>
</dbReference>
<accession>A0A5K7Z8D5</accession>
<dbReference type="Proteomes" id="UP000427769">
    <property type="component" value="Chromosome"/>
</dbReference>
<dbReference type="AlphaFoldDB" id="A0A5K7Z8D5"/>
<keyword evidence="3" id="KW-0816">Tricarboxylic acid cycle</keyword>
<feature type="active site" evidence="7">
    <location>
        <position position="321"/>
    </location>
</feature>
<dbReference type="PRINTS" id="PR00143">
    <property type="entry name" value="CITRTSNTHASE"/>
</dbReference>
<dbReference type="UniPathway" id="UPA00223">
    <property type="reaction ID" value="UER00717"/>
</dbReference>
<dbReference type="InterPro" id="IPR016143">
    <property type="entry name" value="Citrate_synth-like_sm_a-sub"/>
</dbReference>
<dbReference type="PANTHER" id="PTHR11739:SF4">
    <property type="entry name" value="CITRATE SYNTHASE, PEROXISOMAL"/>
    <property type="match status" value="1"/>
</dbReference>
<evidence type="ECO:0000256" key="7">
    <source>
        <dbReference type="PIRSR" id="PIRSR001369-1"/>
    </source>
</evidence>
<dbReference type="InterPro" id="IPR024176">
    <property type="entry name" value="Citrate_synthase_bac-typ"/>
</dbReference>
<evidence type="ECO:0000313" key="9">
    <source>
        <dbReference type="Proteomes" id="UP000427769"/>
    </source>
</evidence>
<evidence type="ECO:0000256" key="1">
    <source>
        <dbReference type="ARBA" id="ARBA00004751"/>
    </source>
</evidence>
<dbReference type="PIRSF" id="PIRSF001369">
    <property type="entry name" value="Citrate_synth"/>
    <property type="match status" value="1"/>
</dbReference>
<dbReference type="OrthoDB" id="9800864at2"/>
<dbReference type="InterPro" id="IPR016142">
    <property type="entry name" value="Citrate_synth-like_lrg_a-sub"/>
</dbReference>
<dbReference type="GO" id="GO:0005975">
    <property type="term" value="P:carbohydrate metabolic process"/>
    <property type="evidence" value="ECO:0007669"/>
    <property type="project" value="TreeGrafter"/>
</dbReference>
<reference evidence="8 9" key="1">
    <citation type="submission" date="2019-11" db="EMBL/GenBank/DDBJ databases">
        <title>Comparative genomics of hydrocarbon-degrading Desulfosarcina strains.</title>
        <authorList>
            <person name="Watanabe M."/>
            <person name="Kojima H."/>
            <person name="Fukui M."/>
        </authorList>
    </citation>
    <scope>NUCLEOTIDE SEQUENCE [LARGE SCALE GENOMIC DNA]</scope>
    <source>
        <strain evidence="8 9">PP31</strain>
    </source>
</reference>
<dbReference type="GO" id="GO:0036440">
    <property type="term" value="F:citrate synthase activity"/>
    <property type="evidence" value="ECO:0007669"/>
    <property type="project" value="UniProtKB-EC"/>
</dbReference>
<comment type="similarity">
    <text evidence="2 6">Belongs to the citrate synthase family.</text>
</comment>
<dbReference type="NCBIfam" id="TIGR01800">
    <property type="entry name" value="cit_synth_II"/>
    <property type="match status" value="1"/>
</dbReference>
<proteinExistence type="inferred from homology"/>
<dbReference type="Pfam" id="PF00285">
    <property type="entry name" value="Citrate_synt"/>
    <property type="match status" value="1"/>
</dbReference>
<dbReference type="GO" id="GO:0006099">
    <property type="term" value="P:tricarboxylic acid cycle"/>
    <property type="evidence" value="ECO:0007669"/>
    <property type="project" value="UniProtKB-UniPathway"/>
</dbReference>
<dbReference type="RefSeq" id="WP_155306077.1">
    <property type="nucleotide sequence ID" value="NZ_AP021875.1"/>
</dbReference>
<gene>
    <name evidence="8" type="ORF">DSCW_47350</name>
</gene>
<evidence type="ECO:0000256" key="6">
    <source>
        <dbReference type="PIRNR" id="PIRNR001369"/>
    </source>
</evidence>
<dbReference type="Gene3D" id="1.10.230.10">
    <property type="entry name" value="Cytochrome P450-Terp, domain 2"/>
    <property type="match status" value="1"/>
</dbReference>
<dbReference type="EMBL" id="AP021875">
    <property type="protein sequence ID" value="BBO77318.1"/>
    <property type="molecule type" value="Genomic_DNA"/>
</dbReference>